<evidence type="ECO:0000256" key="4">
    <source>
        <dbReference type="ARBA" id="ARBA00022679"/>
    </source>
</evidence>
<dbReference type="PANTHER" id="PTHR37316">
    <property type="entry name" value="TEICHOIC ACID GLYCEROL-PHOSPHATE PRIMASE"/>
    <property type="match status" value="1"/>
</dbReference>
<evidence type="ECO:0000256" key="3">
    <source>
        <dbReference type="ARBA" id="ARBA00022475"/>
    </source>
</evidence>
<dbReference type="InterPro" id="IPR043149">
    <property type="entry name" value="TagF_N"/>
</dbReference>
<dbReference type="SUPFAM" id="SSF53756">
    <property type="entry name" value="UDP-Glycosyltransferase/glycogen phosphorylase"/>
    <property type="match status" value="1"/>
</dbReference>
<dbReference type="Proteomes" id="UP000256864">
    <property type="component" value="Unassembled WGS sequence"/>
</dbReference>
<gene>
    <name evidence="7" type="ORF">C7452_1000</name>
</gene>
<dbReference type="GO" id="GO:0005886">
    <property type="term" value="C:plasma membrane"/>
    <property type="evidence" value="ECO:0007669"/>
    <property type="project" value="UniProtKB-SubCell"/>
</dbReference>
<evidence type="ECO:0000256" key="1">
    <source>
        <dbReference type="ARBA" id="ARBA00004202"/>
    </source>
</evidence>
<dbReference type="EMBL" id="QREL01000001">
    <property type="protein sequence ID" value="REE28970.1"/>
    <property type="molecule type" value="Genomic_DNA"/>
</dbReference>
<dbReference type="GeneID" id="82296811"/>
<evidence type="ECO:0000313" key="8">
    <source>
        <dbReference type="Proteomes" id="UP000256864"/>
    </source>
</evidence>
<dbReference type="InterPro" id="IPR007554">
    <property type="entry name" value="Glycerophosphate_synth"/>
</dbReference>
<sequence>MLKAILKLTKEKFLSFFTLIIKLINYLIPKRNQIIFDSSPEFSDNPKALYDYISSKKTEYRLVWAVDEIQEEVDVPQYKRSTLGRLWQFLRSRYIVTSHGSHPARTKNQVFVNVWHGMPLKAMGYAENRDVALPFNFDDENYYLIATSTIMRNALAACFNQDARRIFVTGQPRNDKLFKGCQERILEILKIDPARYNKIILFAPTFRSADYREDGQLISYNFNLPDFDINDFQEFLKDHGVLCLVKFHRLEEEKATAYFKDAENIKLINTGTLQENLIDIYDIMGCVDILITDYSSVYFDFLLLDRPIIFIVSDLEEYREKRGFVLEPFEFWTPGPKVKNFKEFLGELEKSIENPEYYQEERNVINDLVNYYKDDKSSERLYKLVFEDKL</sequence>
<reference evidence="7 8" key="1">
    <citation type="submission" date="2018-07" db="EMBL/GenBank/DDBJ databases">
        <title>Genomic Encyclopedia of Type Strains, Phase IV (KMG-IV): sequencing the most valuable type-strain genomes for metagenomic binning, comparative biology and taxonomic classification.</title>
        <authorList>
            <person name="Goeker M."/>
        </authorList>
    </citation>
    <scope>NUCLEOTIDE SEQUENCE [LARGE SCALE GENOMIC DNA]</scope>
    <source>
        <strain evidence="7 8">DSM 7466</strain>
    </source>
</reference>
<evidence type="ECO:0000256" key="6">
    <source>
        <dbReference type="ARBA" id="ARBA00023136"/>
    </source>
</evidence>
<proteinExistence type="inferred from homology"/>
<evidence type="ECO:0000256" key="5">
    <source>
        <dbReference type="ARBA" id="ARBA00022944"/>
    </source>
</evidence>
<accession>A0A371NGA3</accession>
<keyword evidence="3" id="KW-1003">Cell membrane</keyword>
<dbReference type="GO" id="GO:0047355">
    <property type="term" value="F:CDP-glycerol glycerophosphotransferase activity"/>
    <property type="evidence" value="ECO:0007669"/>
    <property type="project" value="InterPro"/>
</dbReference>
<name>A0A371NGA3_9EURY</name>
<organism evidence="7 8">
    <name type="scientific">Methanothermobacter defluvii</name>
    <dbReference type="NCBI Taxonomy" id="49339"/>
    <lineage>
        <taxon>Archaea</taxon>
        <taxon>Methanobacteriati</taxon>
        <taxon>Methanobacteriota</taxon>
        <taxon>Methanomada group</taxon>
        <taxon>Methanobacteria</taxon>
        <taxon>Methanobacteriales</taxon>
        <taxon>Methanobacteriaceae</taxon>
        <taxon>Methanothermobacter</taxon>
    </lineage>
</organism>
<keyword evidence="8" id="KW-1185">Reference proteome</keyword>
<evidence type="ECO:0000256" key="2">
    <source>
        <dbReference type="ARBA" id="ARBA00010488"/>
    </source>
</evidence>
<dbReference type="Gene3D" id="3.40.50.12580">
    <property type="match status" value="1"/>
</dbReference>
<protein>
    <submittedName>
        <fullName evidence="7">CDP-glycerol glycerophosphotransferase (TagB/SpsB family)</fullName>
    </submittedName>
</protein>
<keyword evidence="6" id="KW-0472">Membrane</keyword>
<keyword evidence="5" id="KW-0777">Teichoic acid biosynthesis</keyword>
<dbReference type="PANTHER" id="PTHR37316:SF3">
    <property type="entry name" value="TEICHOIC ACID GLYCEROL-PHOSPHATE TRANSFERASE"/>
    <property type="match status" value="1"/>
</dbReference>
<dbReference type="Pfam" id="PF04464">
    <property type="entry name" value="Glyphos_transf"/>
    <property type="match status" value="1"/>
</dbReference>
<dbReference type="RefSeq" id="WP_115892412.1">
    <property type="nucleotide sequence ID" value="NZ_QREL01000001.1"/>
</dbReference>
<comment type="similarity">
    <text evidence="2">Belongs to the CDP-glycerol glycerophosphotransferase family.</text>
</comment>
<dbReference type="InterPro" id="IPR051612">
    <property type="entry name" value="Teichoic_Acid_Biosynth"/>
</dbReference>
<comment type="caution">
    <text evidence="7">The sequence shown here is derived from an EMBL/GenBank/DDBJ whole genome shotgun (WGS) entry which is preliminary data.</text>
</comment>
<keyword evidence="4 7" id="KW-0808">Transferase</keyword>
<dbReference type="Gene3D" id="3.40.50.11820">
    <property type="match status" value="1"/>
</dbReference>
<evidence type="ECO:0000313" key="7">
    <source>
        <dbReference type="EMBL" id="REE28970.1"/>
    </source>
</evidence>
<dbReference type="AlphaFoldDB" id="A0A371NGA3"/>
<comment type="subcellular location">
    <subcellularLocation>
        <location evidence="1">Cell membrane</location>
        <topology evidence="1">Peripheral membrane protein</topology>
    </subcellularLocation>
</comment>
<dbReference type="InterPro" id="IPR043148">
    <property type="entry name" value="TagF_C"/>
</dbReference>